<dbReference type="InterPro" id="IPR029052">
    <property type="entry name" value="Metallo-depent_PP-like"/>
</dbReference>
<evidence type="ECO:0000313" key="3">
    <source>
        <dbReference type="Proteomes" id="UP001379945"/>
    </source>
</evidence>
<dbReference type="SUPFAM" id="SSF56300">
    <property type="entry name" value="Metallo-dependent phosphatases"/>
    <property type="match status" value="1"/>
</dbReference>
<feature type="signal peptide" evidence="1">
    <location>
        <begin position="1"/>
        <end position="19"/>
    </location>
</feature>
<keyword evidence="3" id="KW-1185">Reference proteome</keyword>
<dbReference type="Proteomes" id="UP001379945">
    <property type="component" value="Unassembled WGS sequence"/>
</dbReference>
<accession>A0ABU9C7Z8</accession>
<protein>
    <recommendedName>
        <fullName evidence="4">Calcineurin-like phosphoesterase domain-containing protein</fullName>
    </recommendedName>
</protein>
<gene>
    <name evidence="2" type="ORF">AACH00_16665</name>
</gene>
<evidence type="ECO:0008006" key="4">
    <source>
        <dbReference type="Google" id="ProtNLM"/>
    </source>
</evidence>
<feature type="chain" id="PRO_5047496497" description="Calcineurin-like phosphoesterase domain-containing protein" evidence="1">
    <location>
        <begin position="20"/>
        <end position="339"/>
    </location>
</feature>
<sequence>MWTTSIRLLAAAAASLALAGCATAPQAAAPGSFSFGLWGDMPYAKAGDAPKMPALLASINASDIAFSIYDGDIKDGSSRCDDKVFDDALGMFNSLKQPVFYVPGDNEWTDCHRLNNGGFDALERLGFLRKKMYAQTGSLGQQRLPAEAQGKPGEAYVENQRFERGGVMFVTLNIPGSNNNLVLSAAECTNKSARKQAQCDAGNAEFLARDEANVRWLQESFAKARAAGLIGVVVVFQADPGFDLPETESVDESQAASVSGYRNFMSVLAAETVKYKGQVLMVHGDTHYFKLDMPLHAPGKTLVNFTRLQTFGSPSIHWVRVVVDPANPRVFSVQPVMVP</sequence>
<evidence type="ECO:0000256" key="1">
    <source>
        <dbReference type="SAM" id="SignalP"/>
    </source>
</evidence>
<name>A0ABU9C7Z8_9BURK</name>
<reference evidence="2 3" key="1">
    <citation type="submission" date="2024-04" db="EMBL/GenBank/DDBJ databases">
        <title>Novel species of the genus Ideonella isolated from streams.</title>
        <authorList>
            <person name="Lu H."/>
        </authorList>
    </citation>
    <scope>NUCLEOTIDE SEQUENCE [LARGE SCALE GENOMIC DNA]</scope>
    <source>
        <strain evidence="2 3">LYT19W</strain>
    </source>
</reference>
<dbReference type="PROSITE" id="PS51257">
    <property type="entry name" value="PROKAR_LIPOPROTEIN"/>
    <property type="match status" value="1"/>
</dbReference>
<proteinExistence type="predicted"/>
<dbReference type="RefSeq" id="WP_341400307.1">
    <property type="nucleotide sequence ID" value="NZ_JBBUTI010000012.1"/>
</dbReference>
<keyword evidence="1" id="KW-0732">Signal</keyword>
<comment type="caution">
    <text evidence="2">The sequence shown here is derived from an EMBL/GenBank/DDBJ whole genome shotgun (WGS) entry which is preliminary data.</text>
</comment>
<dbReference type="EMBL" id="JBBUTI010000012">
    <property type="protein sequence ID" value="MEK8047994.1"/>
    <property type="molecule type" value="Genomic_DNA"/>
</dbReference>
<organism evidence="2 3">
    <name type="scientific">Ideonella margarita</name>
    <dbReference type="NCBI Taxonomy" id="2984191"/>
    <lineage>
        <taxon>Bacteria</taxon>
        <taxon>Pseudomonadati</taxon>
        <taxon>Pseudomonadota</taxon>
        <taxon>Betaproteobacteria</taxon>
        <taxon>Burkholderiales</taxon>
        <taxon>Sphaerotilaceae</taxon>
        <taxon>Ideonella</taxon>
    </lineage>
</organism>
<evidence type="ECO:0000313" key="2">
    <source>
        <dbReference type="EMBL" id="MEK8047994.1"/>
    </source>
</evidence>